<dbReference type="InterPro" id="IPR029034">
    <property type="entry name" value="Cystine-knot_cytokine"/>
</dbReference>
<organism evidence="7 8">
    <name type="scientific">Argiope bruennichi</name>
    <name type="common">Wasp spider</name>
    <name type="synonym">Aranea bruennichi</name>
    <dbReference type="NCBI Taxonomy" id="94029"/>
    <lineage>
        <taxon>Eukaryota</taxon>
        <taxon>Metazoa</taxon>
        <taxon>Ecdysozoa</taxon>
        <taxon>Arthropoda</taxon>
        <taxon>Chelicerata</taxon>
        <taxon>Arachnida</taxon>
        <taxon>Araneae</taxon>
        <taxon>Araneomorphae</taxon>
        <taxon>Entelegynae</taxon>
        <taxon>Araneoidea</taxon>
        <taxon>Araneidae</taxon>
        <taxon>Argiope</taxon>
    </lineage>
</organism>
<evidence type="ECO:0000256" key="3">
    <source>
        <dbReference type="ARBA" id="ARBA00022525"/>
    </source>
</evidence>
<keyword evidence="8" id="KW-1185">Reference proteome</keyword>
<evidence type="ECO:0000313" key="7">
    <source>
        <dbReference type="EMBL" id="KAF8789228.1"/>
    </source>
</evidence>
<feature type="chain" id="PRO_5036274439" evidence="5">
    <location>
        <begin position="22"/>
        <end position="188"/>
    </location>
</feature>
<accession>A0A8T0FG75</accession>
<protein>
    <submittedName>
        <fullName evidence="7">Uncharacterized protein</fullName>
    </submittedName>
</protein>
<dbReference type="AlphaFoldDB" id="A0A8T0FG75"/>
<dbReference type="GO" id="GO:0005576">
    <property type="term" value="C:extracellular region"/>
    <property type="evidence" value="ECO:0007669"/>
    <property type="project" value="UniProtKB-SubCell"/>
</dbReference>
<evidence type="ECO:0000256" key="5">
    <source>
        <dbReference type="SAM" id="SignalP"/>
    </source>
</evidence>
<dbReference type="SUPFAM" id="SSF57501">
    <property type="entry name" value="Cystine-knot cytokines"/>
    <property type="match status" value="1"/>
</dbReference>
<evidence type="ECO:0000256" key="4">
    <source>
        <dbReference type="ARBA" id="ARBA00022729"/>
    </source>
</evidence>
<name>A0A8T0FG75_ARGBR</name>
<sequence>MESTAVLAVFVLIAAFECLSAQISSNPSQLEWVNGAIWKKEASHILEENHSAATLQFPEINGTEKLDLGYNPLPSKEDCYSSEESPRFDHCLYEVKNQNDPNRLPQTMPTVRCLHNRDVISKKLRARECTHCEEVKLQVPVLRKKNDGEGGDSYAVAFETTTVACIRTVRTSRIRSKTGHRTTFESPL</sequence>
<dbReference type="Proteomes" id="UP000807504">
    <property type="component" value="Unassembled WGS sequence"/>
</dbReference>
<comment type="caution">
    <text evidence="7">The sequence shown here is derived from an EMBL/GenBank/DDBJ whole genome shotgun (WGS) entry which is preliminary data.</text>
</comment>
<proteinExistence type="inferred from homology"/>
<dbReference type="EMBL" id="JABXBU010000012">
    <property type="protein sequence ID" value="KAF8789228.1"/>
    <property type="molecule type" value="Genomic_DNA"/>
</dbReference>
<evidence type="ECO:0000256" key="1">
    <source>
        <dbReference type="ARBA" id="ARBA00004613"/>
    </source>
</evidence>
<dbReference type="EMBL" id="JABXBU010000012">
    <property type="protein sequence ID" value="KAF8789227.1"/>
    <property type="molecule type" value="Genomic_DNA"/>
</dbReference>
<reference evidence="7" key="2">
    <citation type="submission" date="2020-06" db="EMBL/GenBank/DDBJ databases">
        <authorList>
            <person name="Sheffer M."/>
        </authorList>
    </citation>
    <scope>NUCLEOTIDE SEQUENCE</scope>
</reference>
<comment type="similarity">
    <text evidence="2">Belongs to the IL-17 family.</text>
</comment>
<reference evidence="7" key="1">
    <citation type="journal article" date="2020" name="bioRxiv">
        <title>Chromosome-level reference genome of the European wasp spider Argiope bruennichi: a resource for studies on range expansion and evolutionary adaptation.</title>
        <authorList>
            <person name="Sheffer M.M."/>
            <person name="Hoppe A."/>
            <person name="Krehenwinkel H."/>
            <person name="Uhl G."/>
            <person name="Kuss A.W."/>
            <person name="Jensen L."/>
            <person name="Jensen C."/>
            <person name="Gillespie R.G."/>
            <person name="Hoff K.J."/>
            <person name="Prost S."/>
        </authorList>
    </citation>
    <scope>NUCLEOTIDE SEQUENCE</scope>
</reference>
<evidence type="ECO:0000313" key="8">
    <source>
        <dbReference type="Proteomes" id="UP000807504"/>
    </source>
</evidence>
<keyword evidence="3" id="KW-0964">Secreted</keyword>
<evidence type="ECO:0000313" key="6">
    <source>
        <dbReference type="EMBL" id="KAF8789227.1"/>
    </source>
</evidence>
<keyword evidence="4 5" id="KW-0732">Signal</keyword>
<dbReference type="Gene3D" id="2.10.90.10">
    <property type="entry name" value="Cystine-knot cytokines"/>
    <property type="match status" value="1"/>
</dbReference>
<gene>
    <name evidence="6" type="ORF">HNY73_007182</name>
    <name evidence="7" type="ORF">HNY73_007183</name>
</gene>
<evidence type="ECO:0000256" key="2">
    <source>
        <dbReference type="ARBA" id="ARBA00007236"/>
    </source>
</evidence>
<dbReference type="InterPro" id="IPR010345">
    <property type="entry name" value="IL-17_fam"/>
</dbReference>
<comment type="subcellular location">
    <subcellularLocation>
        <location evidence="1">Secreted</location>
    </subcellularLocation>
</comment>
<dbReference type="GO" id="GO:0005125">
    <property type="term" value="F:cytokine activity"/>
    <property type="evidence" value="ECO:0007669"/>
    <property type="project" value="InterPro"/>
</dbReference>
<dbReference type="Pfam" id="PF06083">
    <property type="entry name" value="IL17"/>
    <property type="match status" value="1"/>
</dbReference>
<feature type="signal peptide" evidence="5">
    <location>
        <begin position="1"/>
        <end position="21"/>
    </location>
</feature>